<accession>A0A645FG16</accession>
<protein>
    <submittedName>
        <fullName evidence="1">Uncharacterized protein</fullName>
    </submittedName>
</protein>
<sequence>MIISVGKNILGFFNHGYRSSQQKKATDENIEKMANQLSESIRENIKNVHDPLMEGIVKIKDKLSFKTKYVNGMNQLFQEAERKLKILSWEIEQEGMVKPNGND</sequence>
<evidence type="ECO:0000313" key="1">
    <source>
        <dbReference type="EMBL" id="MPN13328.1"/>
    </source>
</evidence>
<reference evidence="1" key="1">
    <citation type="submission" date="2019-08" db="EMBL/GenBank/DDBJ databases">
        <authorList>
            <person name="Kucharzyk K."/>
            <person name="Murdoch R.W."/>
            <person name="Higgins S."/>
            <person name="Loffler F."/>
        </authorList>
    </citation>
    <scope>NUCLEOTIDE SEQUENCE</scope>
</reference>
<organism evidence="1">
    <name type="scientific">bioreactor metagenome</name>
    <dbReference type="NCBI Taxonomy" id="1076179"/>
    <lineage>
        <taxon>unclassified sequences</taxon>
        <taxon>metagenomes</taxon>
        <taxon>ecological metagenomes</taxon>
    </lineage>
</organism>
<comment type="caution">
    <text evidence="1">The sequence shown here is derived from an EMBL/GenBank/DDBJ whole genome shotgun (WGS) entry which is preliminary data.</text>
</comment>
<dbReference type="AlphaFoldDB" id="A0A645FG16"/>
<gene>
    <name evidence="1" type="ORF">SDC9_160649</name>
</gene>
<proteinExistence type="predicted"/>
<dbReference type="EMBL" id="VSSQ01059828">
    <property type="protein sequence ID" value="MPN13328.1"/>
    <property type="molecule type" value="Genomic_DNA"/>
</dbReference>
<name>A0A645FG16_9ZZZZ</name>